<proteinExistence type="predicted"/>
<sequence>MIWLRLQQLILLVFVTYILALATVWTKVSRVFKITRKAEPELDSNTFVRLASTKNNRNIFRAIASSAQNMLSGRSSYDYHLALDDDMSDMKEMGAGTGRRMNLSGLADWIEAPRDAANLPHIVALY</sequence>
<gene>
    <name evidence="2" type="ORF">GCK32_007196</name>
</gene>
<keyword evidence="1" id="KW-1133">Transmembrane helix</keyword>
<name>A0AAN8FCS2_TRICO</name>
<reference evidence="2 3" key="1">
    <citation type="submission" date="2019-10" db="EMBL/GenBank/DDBJ databases">
        <title>Assembly and Annotation for the nematode Trichostrongylus colubriformis.</title>
        <authorList>
            <person name="Martin J."/>
        </authorList>
    </citation>
    <scope>NUCLEOTIDE SEQUENCE [LARGE SCALE GENOMIC DNA]</scope>
    <source>
        <strain evidence="2">G859</strain>
        <tissue evidence="2">Whole worm</tissue>
    </source>
</reference>
<dbReference type="Proteomes" id="UP001331761">
    <property type="component" value="Unassembled WGS sequence"/>
</dbReference>
<protein>
    <submittedName>
        <fullName evidence="2">Uncharacterized protein</fullName>
    </submittedName>
</protein>
<evidence type="ECO:0000256" key="1">
    <source>
        <dbReference type="SAM" id="Phobius"/>
    </source>
</evidence>
<keyword evidence="1" id="KW-0812">Transmembrane</keyword>
<keyword evidence="3" id="KW-1185">Reference proteome</keyword>
<accession>A0AAN8FCS2</accession>
<feature type="transmembrane region" description="Helical" evidence="1">
    <location>
        <begin position="6"/>
        <end position="26"/>
    </location>
</feature>
<feature type="non-terminal residue" evidence="2">
    <location>
        <position position="126"/>
    </location>
</feature>
<evidence type="ECO:0000313" key="2">
    <source>
        <dbReference type="EMBL" id="KAK5977040.1"/>
    </source>
</evidence>
<keyword evidence="1" id="KW-0472">Membrane</keyword>
<dbReference type="EMBL" id="WIXE01011107">
    <property type="protein sequence ID" value="KAK5977040.1"/>
    <property type="molecule type" value="Genomic_DNA"/>
</dbReference>
<comment type="caution">
    <text evidence="2">The sequence shown here is derived from an EMBL/GenBank/DDBJ whole genome shotgun (WGS) entry which is preliminary data.</text>
</comment>
<organism evidence="2 3">
    <name type="scientific">Trichostrongylus colubriformis</name>
    <name type="common">Black scour worm</name>
    <dbReference type="NCBI Taxonomy" id="6319"/>
    <lineage>
        <taxon>Eukaryota</taxon>
        <taxon>Metazoa</taxon>
        <taxon>Ecdysozoa</taxon>
        <taxon>Nematoda</taxon>
        <taxon>Chromadorea</taxon>
        <taxon>Rhabditida</taxon>
        <taxon>Rhabditina</taxon>
        <taxon>Rhabditomorpha</taxon>
        <taxon>Strongyloidea</taxon>
        <taxon>Trichostrongylidae</taxon>
        <taxon>Trichostrongylus</taxon>
    </lineage>
</organism>
<evidence type="ECO:0000313" key="3">
    <source>
        <dbReference type="Proteomes" id="UP001331761"/>
    </source>
</evidence>
<dbReference type="AlphaFoldDB" id="A0AAN8FCS2"/>